<organism evidence="1 2">
    <name type="scientific">Dawidia cretensis</name>
    <dbReference type="NCBI Taxonomy" id="2782350"/>
    <lineage>
        <taxon>Bacteria</taxon>
        <taxon>Pseudomonadati</taxon>
        <taxon>Bacteroidota</taxon>
        <taxon>Cytophagia</taxon>
        <taxon>Cytophagales</taxon>
        <taxon>Chryseotaleaceae</taxon>
        <taxon>Dawidia</taxon>
    </lineage>
</organism>
<protein>
    <submittedName>
        <fullName evidence="1">Uncharacterized protein</fullName>
    </submittedName>
</protein>
<proteinExistence type="predicted"/>
<evidence type="ECO:0000313" key="1">
    <source>
        <dbReference type="EMBL" id="MBT1710274.1"/>
    </source>
</evidence>
<comment type="caution">
    <text evidence="1">The sequence shown here is derived from an EMBL/GenBank/DDBJ whole genome shotgun (WGS) entry which is preliminary data.</text>
</comment>
<gene>
    <name evidence="1" type="ORF">KK062_18650</name>
</gene>
<dbReference type="EMBL" id="JAHESE010000021">
    <property type="protein sequence ID" value="MBT1710274.1"/>
    <property type="molecule type" value="Genomic_DNA"/>
</dbReference>
<dbReference type="AlphaFoldDB" id="A0AAP2E1D6"/>
<sequence length="93" mass="10776">MTENNQEGQGQNEKAFKNFGKRVDEFLVEFEEAGERLKKEFEGKFEELRVSAEKLKKEAESNDRWKDVEQSLKRAGDELGNAFKAAFNNNKKS</sequence>
<keyword evidence="2" id="KW-1185">Reference proteome</keyword>
<accession>A0AAP2E1D6</accession>
<dbReference type="RefSeq" id="WP_254085851.1">
    <property type="nucleotide sequence ID" value="NZ_JAHESE010000021.1"/>
</dbReference>
<dbReference type="Proteomes" id="UP001319080">
    <property type="component" value="Unassembled WGS sequence"/>
</dbReference>
<name>A0AAP2E1D6_9BACT</name>
<reference evidence="1 2" key="1">
    <citation type="submission" date="2021-05" db="EMBL/GenBank/DDBJ databases">
        <title>A Polyphasic approach of four new species of the genus Ohtaekwangia: Ohtaekwangia histidinii sp. nov., Ohtaekwangia cretensis sp. nov., Ohtaekwangia indiensis sp. nov., Ohtaekwangia reichenbachii sp. nov. from diverse environment.</title>
        <authorList>
            <person name="Octaviana S."/>
        </authorList>
    </citation>
    <scope>NUCLEOTIDE SEQUENCE [LARGE SCALE GENOMIC DNA]</scope>
    <source>
        <strain evidence="1 2">PWU5</strain>
    </source>
</reference>
<evidence type="ECO:0000313" key="2">
    <source>
        <dbReference type="Proteomes" id="UP001319080"/>
    </source>
</evidence>